<comment type="cofactor">
    <cofactor evidence="2">
        <name>heme b</name>
        <dbReference type="ChEBI" id="CHEBI:60344"/>
    </cofactor>
</comment>
<evidence type="ECO:0000313" key="12">
    <source>
        <dbReference type="EMBL" id="KAE8667274.1"/>
    </source>
</evidence>
<evidence type="ECO:0000256" key="5">
    <source>
        <dbReference type="ARBA" id="ARBA00022617"/>
    </source>
</evidence>
<dbReference type="Proteomes" id="UP000436088">
    <property type="component" value="Unassembled WGS sequence"/>
</dbReference>
<evidence type="ECO:0000259" key="11">
    <source>
        <dbReference type="PROSITE" id="PS50873"/>
    </source>
</evidence>
<dbReference type="EC" id="1.11.1.7" evidence="3"/>
<dbReference type="Gene3D" id="1.10.520.10">
    <property type="match status" value="1"/>
</dbReference>
<comment type="caution">
    <text evidence="12">The sequence shown here is derived from an EMBL/GenBank/DDBJ whole genome shotgun (WGS) entry which is preliminary data.</text>
</comment>
<dbReference type="GO" id="GO:0140825">
    <property type="term" value="F:lactoperoxidase activity"/>
    <property type="evidence" value="ECO:0007669"/>
    <property type="project" value="UniProtKB-EC"/>
</dbReference>
<organism evidence="12 13">
    <name type="scientific">Hibiscus syriacus</name>
    <name type="common">Rose of Sharon</name>
    <dbReference type="NCBI Taxonomy" id="106335"/>
    <lineage>
        <taxon>Eukaryota</taxon>
        <taxon>Viridiplantae</taxon>
        <taxon>Streptophyta</taxon>
        <taxon>Embryophyta</taxon>
        <taxon>Tracheophyta</taxon>
        <taxon>Spermatophyta</taxon>
        <taxon>Magnoliopsida</taxon>
        <taxon>eudicotyledons</taxon>
        <taxon>Gunneridae</taxon>
        <taxon>Pentapetalae</taxon>
        <taxon>rosids</taxon>
        <taxon>malvids</taxon>
        <taxon>Malvales</taxon>
        <taxon>Malvaceae</taxon>
        <taxon>Malvoideae</taxon>
        <taxon>Hibiscus</taxon>
    </lineage>
</organism>
<feature type="binding site" evidence="9">
    <location>
        <position position="17"/>
    </location>
    <ligand>
        <name>Ca(2+)</name>
        <dbReference type="ChEBI" id="CHEBI:29108"/>
        <label>2</label>
    </ligand>
</feature>
<evidence type="ECO:0000256" key="4">
    <source>
        <dbReference type="ARBA" id="ARBA00022559"/>
    </source>
</evidence>
<proteinExistence type="inferred from homology"/>
<dbReference type="GO" id="GO:0020037">
    <property type="term" value="F:heme binding"/>
    <property type="evidence" value="ECO:0007669"/>
    <property type="project" value="InterPro"/>
</dbReference>
<evidence type="ECO:0000256" key="7">
    <source>
        <dbReference type="ARBA" id="ARBA00023002"/>
    </source>
</evidence>
<keyword evidence="7" id="KW-0560">Oxidoreductase</keyword>
<evidence type="ECO:0000256" key="10">
    <source>
        <dbReference type="RuleBase" id="RU004241"/>
    </source>
</evidence>
<keyword evidence="6 9" id="KW-0479">Metal-binding</keyword>
<protein>
    <recommendedName>
        <fullName evidence="3">peroxidase</fullName>
        <ecNumber evidence="3">1.11.1.7</ecNumber>
    </recommendedName>
</protein>
<evidence type="ECO:0000256" key="3">
    <source>
        <dbReference type="ARBA" id="ARBA00012313"/>
    </source>
</evidence>
<dbReference type="AlphaFoldDB" id="A0A6A2YA05"/>
<reference evidence="12" key="1">
    <citation type="submission" date="2019-09" db="EMBL/GenBank/DDBJ databases">
        <title>Draft genome information of white flower Hibiscus syriacus.</title>
        <authorList>
            <person name="Kim Y.-M."/>
        </authorList>
    </citation>
    <scope>NUCLEOTIDE SEQUENCE [LARGE SCALE GENOMIC DNA]</scope>
    <source>
        <strain evidence="12">YM2019G1</strain>
    </source>
</reference>
<comment type="similarity">
    <text evidence="10">Belongs to the peroxidase family.</text>
</comment>
<dbReference type="PROSITE" id="PS50873">
    <property type="entry name" value="PEROXIDASE_4"/>
    <property type="match status" value="1"/>
</dbReference>
<dbReference type="InterPro" id="IPR010255">
    <property type="entry name" value="Haem_peroxidase_sf"/>
</dbReference>
<gene>
    <name evidence="12" type="ORF">F3Y22_tig00112428pilonHSYRG00066</name>
</gene>
<dbReference type="PRINTS" id="PR00461">
    <property type="entry name" value="PLPEROXIDASE"/>
</dbReference>
<dbReference type="Gene3D" id="1.10.420.10">
    <property type="entry name" value="Peroxidase, domain 2"/>
    <property type="match status" value="1"/>
</dbReference>
<evidence type="ECO:0000313" key="13">
    <source>
        <dbReference type="Proteomes" id="UP000436088"/>
    </source>
</evidence>
<dbReference type="EMBL" id="VEPZ02001578">
    <property type="protein sequence ID" value="KAE8667274.1"/>
    <property type="molecule type" value="Genomic_DNA"/>
</dbReference>
<feature type="domain" description="Plant heme peroxidase family profile" evidence="11">
    <location>
        <begin position="10"/>
        <end position="90"/>
    </location>
</feature>
<keyword evidence="8" id="KW-0408">Iron</keyword>
<dbReference type="InterPro" id="IPR000823">
    <property type="entry name" value="Peroxidase_pln"/>
</dbReference>
<keyword evidence="4" id="KW-0575">Peroxidase</keyword>
<dbReference type="SUPFAM" id="SSF48113">
    <property type="entry name" value="Heme-dependent peroxidases"/>
    <property type="match status" value="1"/>
</dbReference>
<dbReference type="PANTHER" id="PTHR31388">
    <property type="entry name" value="PEROXIDASE 72-RELATED"/>
    <property type="match status" value="1"/>
</dbReference>
<dbReference type="GO" id="GO:0046872">
    <property type="term" value="F:metal ion binding"/>
    <property type="evidence" value="ECO:0007669"/>
    <property type="project" value="UniProtKB-KW"/>
</dbReference>
<keyword evidence="13" id="KW-1185">Reference proteome</keyword>
<dbReference type="GO" id="GO:0006979">
    <property type="term" value="P:response to oxidative stress"/>
    <property type="evidence" value="ECO:0007669"/>
    <property type="project" value="InterPro"/>
</dbReference>
<evidence type="ECO:0000256" key="9">
    <source>
        <dbReference type="PIRSR" id="PIRSR600823-3"/>
    </source>
</evidence>
<evidence type="ECO:0000256" key="2">
    <source>
        <dbReference type="ARBA" id="ARBA00001970"/>
    </source>
</evidence>
<name>A0A6A2YA05_HIBSY</name>
<evidence type="ECO:0000256" key="6">
    <source>
        <dbReference type="ARBA" id="ARBA00022723"/>
    </source>
</evidence>
<keyword evidence="9" id="KW-0106">Calcium</keyword>
<comment type="cofactor">
    <cofactor evidence="9">
        <name>Ca(2+)</name>
        <dbReference type="ChEBI" id="CHEBI:29108"/>
    </cofactor>
    <text evidence="9">Binds 2 calcium ions per subunit.</text>
</comment>
<comment type="catalytic activity">
    <reaction evidence="1">
        <text>2 a phenolic donor + H2O2 = 2 a phenolic radical donor + 2 H2O</text>
        <dbReference type="Rhea" id="RHEA:56136"/>
        <dbReference type="ChEBI" id="CHEBI:15377"/>
        <dbReference type="ChEBI" id="CHEBI:16240"/>
        <dbReference type="ChEBI" id="CHEBI:139520"/>
        <dbReference type="ChEBI" id="CHEBI:139521"/>
        <dbReference type="EC" id="1.11.1.7"/>
    </reaction>
</comment>
<accession>A0A6A2YA05</accession>
<dbReference type="Pfam" id="PF00141">
    <property type="entry name" value="peroxidase"/>
    <property type="match status" value="1"/>
</dbReference>
<dbReference type="InterPro" id="IPR002016">
    <property type="entry name" value="Haem_peroxidase"/>
</dbReference>
<evidence type="ECO:0000256" key="1">
    <source>
        <dbReference type="ARBA" id="ARBA00000189"/>
    </source>
</evidence>
<sequence>METIMSGGNLAQLDLVTPNSFYNNYFRNLLQRRGLLQSGLVLFRGGTTDSIVNEYSRNPSTFSSDFASPPCSRWETSSLLTGSAGIIRRI</sequence>
<feature type="binding site" evidence="9">
    <location>
        <position position="14"/>
    </location>
    <ligand>
        <name>Ca(2+)</name>
        <dbReference type="ChEBI" id="CHEBI:29108"/>
        <label>2</label>
    </ligand>
</feature>
<keyword evidence="5" id="KW-0349">Heme</keyword>
<dbReference type="PANTHER" id="PTHR31388:SF115">
    <property type="entry name" value="PEROXIDASE 5"/>
    <property type="match status" value="1"/>
</dbReference>
<evidence type="ECO:0000256" key="8">
    <source>
        <dbReference type="ARBA" id="ARBA00023004"/>
    </source>
</evidence>